<evidence type="ECO:0000256" key="1">
    <source>
        <dbReference type="SAM" id="MobiDB-lite"/>
    </source>
</evidence>
<dbReference type="AlphaFoldDB" id="A0AAD4PY41"/>
<dbReference type="EMBL" id="JAJTJA010000004">
    <property type="protein sequence ID" value="KAH8700715.1"/>
    <property type="molecule type" value="Genomic_DNA"/>
</dbReference>
<sequence>MAVSISRAFTKRTKRPEISTPMPFREGLVKYSAGTIRRGKISGPVELLSATNPLVYNAPDLSGLSSSSSASSLRSGDESDLTPASPATPVSEDAMPEPNHLSGYFPKRSATITSTTRSSTSSTGLDAPNVPKRALSHTKKSHQDLARKRSISRLSPPPTSMNTTPPRRTQDVFAPVLESGDNPFSRELDKVNEVAEDFGALRVLDEEEQILLSRGLKKFTVDDYLCEIEELYGGVFDDHLGPLASNSWL</sequence>
<feature type="compositionally biased region" description="Low complexity" evidence="1">
    <location>
        <begin position="109"/>
        <end position="123"/>
    </location>
</feature>
<dbReference type="Proteomes" id="UP001201262">
    <property type="component" value="Unassembled WGS sequence"/>
</dbReference>
<name>A0AAD4PY41_9EURO</name>
<accession>A0AAD4PY41</accession>
<organism evidence="2 3">
    <name type="scientific">Talaromyces proteolyticus</name>
    <dbReference type="NCBI Taxonomy" id="1131652"/>
    <lineage>
        <taxon>Eukaryota</taxon>
        <taxon>Fungi</taxon>
        <taxon>Dikarya</taxon>
        <taxon>Ascomycota</taxon>
        <taxon>Pezizomycotina</taxon>
        <taxon>Eurotiomycetes</taxon>
        <taxon>Eurotiomycetidae</taxon>
        <taxon>Eurotiales</taxon>
        <taxon>Trichocomaceae</taxon>
        <taxon>Talaromyces</taxon>
        <taxon>Talaromyces sect. Bacilispori</taxon>
    </lineage>
</organism>
<feature type="region of interest" description="Disordered" evidence="1">
    <location>
        <begin position="1"/>
        <end position="21"/>
    </location>
</feature>
<dbReference type="GeneID" id="70248366"/>
<feature type="region of interest" description="Disordered" evidence="1">
    <location>
        <begin position="58"/>
        <end position="169"/>
    </location>
</feature>
<gene>
    <name evidence="2" type="ORF">BGW36DRAFT_395753</name>
</gene>
<reference evidence="2" key="1">
    <citation type="submission" date="2021-12" db="EMBL/GenBank/DDBJ databases">
        <title>Convergent genome expansion in fungi linked to evolution of root-endophyte symbiosis.</title>
        <authorList>
            <consortium name="DOE Joint Genome Institute"/>
            <person name="Ke Y.-H."/>
            <person name="Bonito G."/>
            <person name="Liao H.-L."/>
            <person name="Looney B."/>
            <person name="Rojas-Flechas A."/>
            <person name="Nash J."/>
            <person name="Hameed K."/>
            <person name="Schadt C."/>
            <person name="Martin F."/>
            <person name="Crous P.W."/>
            <person name="Miettinen O."/>
            <person name="Magnuson J.K."/>
            <person name="Labbe J."/>
            <person name="Jacobson D."/>
            <person name="Doktycz M.J."/>
            <person name="Veneault-Fourrey C."/>
            <person name="Kuo A."/>
            <person name="Mondo S."/>
            <person name="Calhoun S."/>
            <person name="Riley R."/>
            <person name="Ohm R."/>
            <person name="LaButti K."/>
            <person name="Andreopoulos B."/>
            <person name="Pangilinan J."/>
            <person name="Nolan M."/>
            <person name="Tritt A."/>
            <person name="Clum A."/>
            <person name="Lipzen A."/>
            <person name="Daum C."/>
            <person name="Barry K."/>
            <person name="Grigoriev I.V."/>
            <person name="Vilgalys R."/>
        </authorList>
    </citation>
    <scope>NUCLEOTIDE SEQUENCE</scope>
    <source>
        <strain evidence="2">PMI_201</strain>
    </source>
</reference>
<keyword evidence="3" id="KW-1185">Reference proteome</keyword>
<protein>
    <submittedName>
        <fullName evidence="2">Uncharacterized protein</fullName>
    </submittedName>
</protein>
<proteinExistence type="predicted"/>
<feature type="compositionally biased region" description="Low complexity" evidence="1">
    <location>
        <begin position="60"/>
        <end position="74"/>
    </location>
</feature>
<evidence type="ECO:0000313" key="3">
    <source>
        <dbReference type="Proteomes" id="UP001201262"/>
    </source>
</evidence>
<dbReference type="RefSeq" id="XP_046074421.1">
    <property type="nucleotide sequence ID" value="XM_046218079.1"/>
</dbReference>
<evidence type="ECO:0000313" key="2">
    <source>
        <dbReference type="EMBL" id="KAH8700715.1"/>
    </source>
</evidence>
<comment type="caution">
    <text evidence="2">The sequence shown here is derived from an EMBL/GenBank/DDBJ whole genome shotgun (WGS) entry which is preliminary data.</text>
</comment>